<evidence type="ECO:0000256" key="2">
    <source>
        <dbReference type="ARBA" id="ARBA00022438"/>
    </source>
</evidence>
<keyword evidence="4 6" id="KW-0479">Metal-binding</keyword>
<evidence type="ECO:0000313" key="10">
    <source>
        <dbReference type="Proteomes" id="UP000178349"/>
    </source>
</evidence>
<comment type="function">
    <text evidence="1 6">Removes the N-terminal methionine from nascent proteins. The N-terminal methionine is often cleaved when the second residue in the primary sequence is small and uncharged (Met-Ala-, Cys, Gly, Pro, Ser, Thr, or Val). Requires deformylation of the N(alpha)-formylated initiator methionine before it can be hydrolyzed.</text>
</comment>
<dbReference type="EMBL" id="MFQW01000022">
    <property type="protein sequence ID" value="OGH86349.1"/>
    <property type="molecule type" value="Genomic_DNA"/>
</dbReference>
<dbReference type="InterPro" id="IPR036005">
    <property type="entry name" value="Creatinase/aminopeptidase-like"/>
</dbReference>
<organism evidence="9 10">
    <name type="scientific">Candidatus Magasanikbacteria bacterium RIFOXYC12_FULL_33_11</name>
    <dbReference type="NCBI Taxonomy" id="1798701"/>
    <lineage>
        <taxon>Bacteria</taxon>
        <taxon>Candidatus Magasanikiibacteriota</taxon>
    </lineage>
</organism>
<feature type="binding site" evidence="6">
    <location>
        <position position="122"/>
    </location>
    <ligand>
        <name>a divalent metal cation</name>
        <dbReference type="ChEBI" id="CHEBI:60240"/>
        <label>1</label>
    </ligand>
</feature>
<dbReference type="EC" id="3.4.11.18" evidence="6 7"/>
<comment type="subunit">
    <text evidence="6">Monomer.</text>
</comment>
<keyword evidence="5 6" id="KW-0378">Hydrolase</keyword>
<proteinExistence type="inferred from homology"/>
<dbReference type="NCBIfam" id="TIGR00500">
    <property type="entry name" value="met_pdase_I"/>
    <property type="match status" value="1"/>
</dbReference>
<feature type="binding site" evidence="6">
    <location>
        <position position="101"/>
    </location>
    <ligand>
        <name>a divalent metal cation</name>
        <dbReference type="ChEBI" id="CHEBI:60240"/>
        <label>1</label>
    </ligand>
</feature>
<dbReference type="Gene3D" id="3.90.230.10">
    <property type="entry name" value="Creatinase/methionine aminopeptidase superfamily"/>
    <property type="match status" value="1"/>
</dbReference>
<feature type="domain" description="Peptidase M24" evidence="8">
    <location>
        <begin position="15"/>
        <end position="257"/>
    </location>
</feature>
<keyword evidence="2 6" id="KW-0031">Aminopeptidase</keyword>
<accession>A0A1F6NR37</accession>
<feature type="binding site" evidence="6">
    <location>
        <position position="250"/>
    </location>
    <ligand>
        <name>a divalent metal cation</name>
        <dbReference type="ChEBI" id="CHEBI:60240"/>
        <label>2</label>
        <note>catalytic</note>
    </ligand>
</feature>
<sequence length="271" mass="29597">MSYIKTQEEVQFIIEGGRILGEILDKLAQMAVVGVSAYEVDMEAERLIVEAGGRPAFKGYRSRKSDPPFPSTICASLNTEVVHGIATKDKILKNGDIFSIDIGMQYPVNCGLGKGGNGFFTDTAITVMVGDVAEKTKQLVNVTKKSLELAIEKCFLKNSIADIGKAVETYIAPQGYGIVRDLVGHGVGHEVHEEPRVPNYYDSDLESWKLEERAVIAIEPMITMGSHKVDTAEDGWSITTVDGSLSAHFEHTIIITKDGPLVVTRRPSEIN</sequence>
<feature type="binding site" evidence="6">
    <location>
        <position position="219"/>
    </location>
    <ligand>
        <name>a divalent metal cation</name>
        <dbReference type="ChEBI" id="CHEBI:60240"/>
        <label>2</label>
        <note>catalytic</note>
    </ligand>
</feature>
<evidence type="ECO:0000256" key="7">
    <source>
        <dbReference type="RuleBase" id="RU003653"/>
    </source>
</evidence>
<evidence type="ECO:0000259" key="8">
    <source>
        <dbReference type="Pfam" id="PF00557"/>
    </source>
</evidence>
<dbReference type="GO" id="GO:0004239">
    <property type="term" value="F:initiator methionyl aminopeptidase activity"/>
    <property type="evidence" value="ECO:0007669"/>
    <property type="project" value="UniProtKB-UniRule"/>
</dbReference>
<comment type="catalytic activity">
    <reaction evidence="6 7">
        <text>Release of N-terminal amino acids, preferentially methionine, from peptides and arylamides.</text>
        <dbReference type="EC" id="3.4.11.18"/>
    </reaction>
</comment>
<feature type="binding site" evidence="6">
    <location>
        <position position="83"/>
    </location>
    <ligand>
        <name>substrate</name>
    </ligand>
</feature>
<evidence type="ECO:0000256" key="6">
    <source>
        <dbReference type="HAMAP-Rule" id="MF_01974"/>
    </source>
</evidence>
<dbReference type="InterPro" id="IPR002467">
    <property type="entry name" value="Pept_M24A_MAP1"/>
</dbReference>
<feature type="binding site" evidence="6">
    <location>
        <position position="185"/>
    </location>
    <ligand>
        <name>a divalent metal cation</name>
        <dbReference type="ChEBI" id="CHEBI:60240"/>
        <label>2</label>
        <note>catalytic</note>
    </ligand>
</feature>
<dbReference type="InterPro" id="IPR001714">
    <property type="entry name" value="Pept_M24_MAP"/>
</dbReference>
<dbReference type="AlphaFoldDB" id="A0A1F6NR37"/>
<name>A0A1F6NR37_9BACT</name>
<dbReference type="HAMAP" id="MF_01974">
    <property type="entry name" value="MetAP_1"/>
    <property type="match status" value="1"/>
</dbReference>
<dbReference type="Proteomes" id="UP000178349">
    <property type="component" value="Unassembled WGS sequence"/>
</dbReference>
<comment type="caution">
    <text evidence="9">The sequence shown here is derived from an EMBL/GenBank/DDBJ whole genome shotgun (WGS) entry which is preliminary data.</text>
</comment>
<dbReference type="SUPFAM" id="SSF55920">
    <property type="entry name" value="Creatinase/aminopeptidase"/>
    <property type="match status" value="1"/>
</dbReference>
<dbReference type="CDD" id="cd01086">
    <property type="entry name" value="MetAP1"/>
    <property type="match status" value="1"/>
</dbReference>
<dbReference type="PANTHER" id="PTHR43330:SF27">
    <property type="entry name" value="METHIONINE AMINOPEPTIDASE"/>
    <property type="match status" value="1"/>
</dbReference>
<dbReference type="GO" id="GO:0006508">
    <property type="term" value="P:proteolysis"/>
    <property type="evidence" value="ECO:0007669"/>
    <property type="project" value="UniProtKB-KW"/>
</dbReference>
<keyword evidence="3 6" id="KW-0645">Protease</keyword>
<evidence type="ECO:0000256" key="1">
    <source>
        <dbReference type="ARBA" id="ARBA00002521"/>
    </source>
</evidence>
<evidence type="ECO:0000256" key="3">
    <source>
        <dbReference type="ARBA" id="ARBA00022670"/>
    </source>
</evidence>
<dbReference type="Pfam" id="PF00557">
    <property type="entry name" value="Peptidase_M24"/>
    <property type="match status" value="1"/>
</dbReference>
<feature type="binding site" evidence="6">
    <location>
        <position position="192"/>
    </location>
    <ligand>
        <name>substrate</name>
    </ligand>
</feature>
<evidence type="ECO:0000256" key="5">
    <source>
        <dbReference type="ARBA" id="ARBA00022801"/>
    </source>
</evidence>
<dbReference type="GO" id="GO:0046872">
    <property type="term" value="F:metal ion binding"/>
    <property type="evidence" value="ECO:0007669"/>
    <property type="project" value="UniProtKB-UniRule"/>
</dbReference>
<gene>
    <name evidence="6" type="primary">map</name>
    <name evidence="9" type="ORF">A2493_03670</name>
</gene>
<feature type="binding site" evidence="6">
    <location>
        <position position="250"/>
    </location>
    <ligand>
        <name>a divalent metal cation</name>
        <dbReference type="ChEBI" id="CHEBI:60240"/>
        <label>1</label>
    </ligand>
</feature>
<dbReference type="PRINTS" id="PR00599">
    <property type="entry name" value="MAPEPTIDASE"/>
</dbReference>
<dbReference type="InterPro" id="IPR000994">
    <property type="entry name" value="Pept_M24"/>
</dbReference>
<reference evidence="9 10" key="1">
    <citation type="journal article" date="2016" name="Nat. Commun.">
        <title>Thousands of microbial genomes shed light on interconnected biogeochemical processes in an aquifer system.</title>
        <authorList>
            <person name="Anantharaman K."/>
            <person name="Brown C.T."/>
            <person name="Hug L.A."/>
            <person name="Sharon I."/>
            <person name="Castelle C.J."/>
            <person name="Probst A.J."/>
            <person name="Thomas B.C."/>
            <person name="Singh A."/>
            <person name="Wilkins M.J."/>
            <person name="Karaoz U."/>
            <person name="Brodie E.L."/>
            <person name="Williams K.H."/>
            <person name="Hubbard S.S."/>
            <person name="Banfield J.F."/>
        </authorList>
    </citation>
    <scope>NUCLEOTIDE SEQUENCE [LARGE SCALE GENOMIC DNA]</scope>
</reference>
<evidence type="ECO:0000313" key="9">
    <source>
        <dbReference type="EMBL" id="OGH86349.1"/>
    </source>
</evidence>
<evidence type="ECO:0000256" key="4">
    <source>
        <dbReference type="ARBA" id="ARBA00022723"/>
    </source>
</evidence>
<dbReference type="PANTHER" id="PTHR43330">
    <property type="entry name" value="METHIONINE AMINOPEPTIDASE"/>
    <property type="match status" value="1"/>
</dbReference>
<protein>
    <recommendedName>
        <fullName evidence="6 7">Methionine aminopeptidase</fullName>
        <shortName evidence="6">MAP</shortName>
        <shortName evidence="6">MetAP</shortName>
        <ecNumber evidence="6 7">3.4.11.18</ecNumber>
    </recommendedName>
    <alternativeName>
        <fullName evidence="6">Peptidase M</fullName>
    </alternativeName>
</protein>
<comment type="cofactor">
    <cofactor evidence="6">
        <name>Co(2+)</name>
        <dbReference type="ChEBI" id="CHEBI:48828"/>
    </cofactor>
    <cofactor evidence="6">
        <name>Zn(2+)</name>
        <dbReference type="ChEBI" id="CHEBI:29105"/>
    </cofactor>
    <cofactor evidence="6">
        <name>Mn(2+)</name>
        <dbReference type="ChEBI" id="CHEBI:29035"/>
    </cofactor>
    <cofactor evidence="6">
        <name>Fe(2+)</name>
        <dbReference type="ChEBI" id="CHEBI:29033"/>
    </cofactor>
    <text evidence="6">Binds 2 divalent metal cations per subunit. Has a high-affinity and a low affinity metal-binding site. The true nature of the physiological cofactor is under debate. The enzyme is active with cobalt, zinc, manganese or divalent iron ions. Most likely, methionine aminopeptidases function as mononuclear Fe(2+)-metalloproteases under physiological conditions, and the catalytically relevant metal-binding site has been assigned to the histidine-containing high-affinity site.</text>
</comment>
<comment type="similarity">
    <text evidence="6">Belongs to the peptidase M24A family. Methionine aminopeptidase type 1 subfamily.</text>
</comment>
<dbReference type="GO" id="GO:0005829">
    <property type="term" value="C:cytosol"/>
    <property type="evidence" value="ECO:0007669"/>
    <property type="project" value="TreeGrafter"/>
</dbReference>
<dbReference type="GO" id="GO:0070006">
    <property type="term" value="F:metalloaminopeptidase activity"/>
    <property type="evidence" value="ECO:0007669"/>
    <property type="project" value="UniProtKB-UniRule"/>
</dbReference>
<feature type="binding site" evidence="6">
    <location>
        <position position="122"/>
    </location>
    <ligand>
        <name>a divalent metal cation</name>
        <dbReference type="ChEBI" id="CHEBI:60240"/>
        <label>2</label>
        <note>catalytic</note>
    </ligand>
</feature>